<comment type="similarity">
    <text evidence="1">Belongs to the UDP-N-acetylglucosamine 2-epimerase family.</text>
</comment>
<evidence type="ECO:0000259" key="2">
    <source>
        <dbReference type="Pfam" id="PF02350"/>
    </source>
</evidence>
<reference evidence="3 4" key="1">
    <citation type="journal article" date="2020" name="Microorganisms">
        <title>Simultaneous Genome Sequencing of Prosthecochloris ethylica and Desulfuromonas acetoxidans within a Syntrophic Mixture Reveals Unique Pili and Protein Interactions.</title>
        <authorList>
            <person name="Kyndt J.A."/>
            <person name="Van Beeumen J.J."/>
            <person name="Meyer T.E."/>
        </authorList>
    </citation>
    <scope>NUCLEOTIDE SEQUENCE [LARGE SCALE GENOMIC DNA]</scope>
    <source>
        <strain evidence="3 4">N3</strain>
    </source>
</reference>
<accession>A0ABR9XR83</accession>
<dbReference type="SUPFAM" id="SSF53756">
    <property type="entry name" value="UDP-Glycosyltransferase/glycogen phosphorylase"/>
    <property type="match status" value="1"/>
</dbReference>
<sequence>MKKILLAAGGNAGLLRCIPLFTALGEQHRYEVAFAGSAPAQAGAGGEDMPALFGVADAYVAVETGSGSAVRQTVSAMTHFDQLLAQERPDFMMIAGDNDLALSAALCASSHGVAYAALDAGLRTGDRNSAVERNRRMIDAVADVLFVSEHSGLYNLVNEGVDEERIFFTGNLAIDSLAAMMPGANSSEVLSRLGLEEKRYALVLLCDPFLHDSLEDLKVLEHAVRAVAERQQVLMLLDSEVEALLQQHEMLPAFTSLDSVQVIPRTGYSELLRLVKDALFVMTDSSLAQAESTVMKVPCLTMRTSTVSPVTVERGSNMLVGDGEDILLQRIGDALDGKLASRTKIPEKWDGASSQRVIEVLDRLLLPNTRS</sequence>
<evidence type="ECO:0000313" key="4">
    <source>
        <dbReference type="Proteomes" id="UP000619838"/>
    </source>
</evidence>
<dbReference type="PANTHER" id="PTHR43174">
    <property type="entry name" value="UDP-N-ACETYLGLUCOSAMINE 2-EPIMERASE"/>
    <property type="match status" value="1"/>
</dbReference>
<dbReference type="Proteomes" id="UP000619838">
    <property type="component" value="Unassembled WGS sequence"/>
</dbReference>
<dbReference type="RefSeq" id="WP_175187217.1">
    <property type="nucleotide sequence ID" value="NZ_JABVZQ010000005.1"/>
</dbReference>
<evidence type="ECO:0000313" key="3">
    <source>
        <dbReference type="EMBL" id="MBF0636434.1"/>
    </source>
</evidence>
<keyword evidence="1" id="KW-0413">Isomerase</keyword>
<dbReference type="EMBL" id="JADGII010000005">
    <property type="protein sequence ID" value="MBF0636434.1"/>
    <property type="molecule type" value="Genomic_DNA"/>
</dbReference>
<comment type="caution">
    <text evidence="3">The sequence shown here is derived from an EMBL/GenBank/DDBJ whole genome shotgun (WGS) entry which is preliminary data.</text>
</comment>
<organism evidence="3 4">
    <name type="scientific">Prosthecochloris ethylica</name>
    <dbReference type="NCBI Taxonomy" id="2743976"/>
    <lineage>
        <taxon>Bacteria</taxon>
        <taxon>Pseudomonadati</taxon>
        <taxon>Chlorobiota</taxon>
        <taxon>Chlorobiia</taxon>
        <taxon>Chlorobiales</taxon>
        <taxon>Chlorobiaceae</taxon>
        <taxon>Prosthecochloris</taxon>
    </lineage>
</organism>
<dbReference type="InterPro" id="IPR029767">
    <property type="entry name" value="WecB-like"/>
</dbReference>
<gene>
    <name evidence="3" type="ORF">INT08_04475</name>
</gene>
<dbReference type="Pfam" id="PF02350">
    <property type="entry name" value="Epimerase_2"/>
    <property type="match status" value="1"/>
</dbReference>
<dbReference type="Gene3D" id="3.40.50.2000">
    <property type="entry name" value="Glycogen Phosphorylase B"/>
    <property type="match status" value="2"/>
</dbReference>
<protein>
    <submittedName>
        <fullName evidence="3">UDP-N-acetylglucosamine 2-epimerase</fullName>
    </submittedName>
</protein>
<feature type="domain" description="UDP-N-acetylglucosamine 2-epimerase" evidence="2">
    <location>
        <begin position="52"/>
        <end position="361"/>
    </location>
</feature>
<dbReference type="PANTHER" id="PTHR43174:SF1">
    <property type="entry name" value="UDP-N-ACETYLGLUCOSAMINE 2-EPIMERASE"/>
    <property type="match status" value="1"/>
</dbReference>
<keyword evidence="4" id="KW-1185">Reference proteome</keyword>
<proteinExistence type="inferred from homology"/>
<evidence type="ECO:0000256" key="1">
    <source>
        <dbReference type="RuleBase" id="RU003513"/>
    </source>
</evidence>
<dbReference type="InterPro" id="IPR003331">
    <property type="entry name" value="UDP_GlcNAc_Epimerase_2_dom"/>
</dbReference>
<name>A0ABR9XR83_9CHLB</name>